<keyword evidence="1" id="KW-1133">Transmembrane helix</keyword>
<keyword evidence="1" id="KW-0472">Membrane</keyword>
<dbReference type="AlphaFoldDB" id="W9P1Y5"/>
<sequence>MAETSEAVAWLRLVRWCDGVIVVEIAVMKYLASFTLFLCGVFYKSSRDTLKNLLIKRAL</sequence>
<protein>
    <submittedName>
        <fullName evidence="2">Uncharacterized protein</fullName>
    </submittedName>
</protein>
<organism evidence="2">
    <name type="scientific">Fusarium oxysporum f. sp. pisi HDV247</name>
    <dbReference type="NCBI Taxonomy" id="1080344"/>
    <lineage>
        <taxon>Eukaryota</taxon>
        <taxon>Fungi</taxon>
        <taxon>Dikarya</taxon>
        <taxon>Ascomycota</taxon>
        <taxon>Pezizomycotina</taxon>
        <taxon>Sordariomycetes</taxon>
        <taxon>Hypocreomycetidae</taxon>
        <taxon>Hypocreales</taxon>
        <taxon>Nectriaceae</taxon>
        <taxon>Fusarium</taxon>
        <taxon>Fusarium oxysporum species complex</taxon>
    </lineage>
</organism>
<evidence type="ECO:0000313" key="2">
    <source>
        <dbReference type="EMBL" id="EXA36212.1"/>
    </source>
</evidence>
<dbReference type="HOGENOM" id="CLU_2960881_0_0_1"/>
<proteinExistence type="predicted"/>
<feature type="transmembrane region" description="Helical" evidence="1">
    <location>
        <begin position="20"/>
        <end position="43"/>
    </location>
</feature>
<gene>
    <name evidence="2" type="ORF">FOVG_13307</name>
</gene>
<keyword evidence="1" id="KW-0812">Transmembrane</keyword>
<name>W9P1Y5_FUSOX</name>
<evidence type="ECO:0000256" key="1">
    <source>
        <dbReference type="SAM" id="Phobius"/>
    </source>
</evidence>
<dbReference type="Proteomes" id="UP000030751">
    <property type="component" value="Unassembled WGS sequence"/>
</dbReference>
<reference evidence="2" key="2">
    <citation type="submission" date="2012-05" db="EMBL/GenBank/DDBJ databases">
        <title>Annotation of the Genome Sequence of Fusarium oxysporum HDV247.</title>
        <authorList>
            <consortium name="The Broad Institute Genomics Platform"/>
            <person name="Ma L.-J."/>
            <person name="Corby-Kistler H."/>
            <person name="Broz K."/>
            <person name="Gale L.R."/>
            <person name="Jonkers W."/>
            <person name="O'Donnell K."/>
            <person name="Ploetz R."/>
            <person name="Steinberg C."/>
            <person name="Schwartz D.C."/>
            <person name="VanEtten H."/>
            <person name="Zhou S."/>
            <person name="Young S.K."/>
            <person name="Zeng Q."/>
            <person name="Gargeya S."/>
            <person name="Fitzgerald M."/>
            <person name="Abouelleil A."/>
            <person name="Alvarado L."/>
            <person name="Chapman S.B."/>
            <person name="Gainer-Dewar J."/>
            <person name="Goldberg J."/>
            <person name="Griggs A."/>
            <person name="Gujja S."/>
            <person name="Hansen M."/>
            <person name="Howarth C."/>
            <person name="Imamovic A."/>
            <person name="Ireland A."/>
            <person name="Larimer J."/>
            <person name="McCowan C."/>
            <person name="Murphy C."/>
            <person name="Pearson M."/>
            <person name="Poon T.W."/>
            <person name="Priest M."/>
            <person name="Roberts A."/>
            <person name="Saif S."/>
            <person name="Shea T."/>
            <person name="Sykes S."/>
            <person name="Wortman J."/>
            <person name="Nusbaum C."/>
            <person name="Birren B."/>
        </authorList>
    </citation>
    <scope>NUCLEOTIDE SEQUENCE</scope>
    <source>
        <strain evidence="2">HDV247</strain>
    </source>
</reference>
<dbReference type="EMBL" id="JH650977">
    <property type="protein sequence ID" value="EXA36212.1"/>
    <property type="molecule type" value="Genomic_DNA"/>
</dbReference>
<accession>W9P1Y5</accession>
<reference evidence="2" key="1">
    <citation type="submission" date="2011-10" db="EMBL/GenBank/DDBJ databases">
        <title>The Genome Sequence of Fusarium oxysporum HDV247.</title>
        <authorList>
            <consortium name="The Broad Institute Genome Sequencing Platform"/>
            <person name="Ma L.-J."/>
            <person name="Gale L.R."/>
            <person name="Schwartz D.C."/>
            <person name="Zhou S."/>
            <person name="Corby-Kistler H."/>
            <person name="Young S.K."/>
            <person name="Zeng Q."/>
            <person name="Gargeya S."/>
            <person name="Fitzgerald M."/>
            <person name="Haas B."/>
            <person name="Abouelleil A."/>
            <person name="Alvarado L."/>
            <person name="Arachchi H.M."/>
            <person name="Berlin A."/>
            <person name="Brown A."/>
            <person name="Chapman S.B."/>
            <person name="Chen Z."/>
            <person name="Dunbar C."/>
            <person name="Freedman E."/>
            <person name="Gearin G."/>
            <person name="Goldberg J."/>
            <person name="Griggs A."/>
            <person name="Gujja S."/>
            <person name="Heiman D."/>
            <person name="Howarth C."/>
            <person name="Larson L."/>
            <person name="Lui A."/>
            <person name="MacDonald P.J.P."/>
            <person name="Montmayeur A."/>
            <person name="Murphy C."/>
            <person name="Neiman D."/>
            <person name="Pearson M."/>
            <person name="Priest M."/>
            <person name="Roberts A."/>
            <person name="Saif S."/>
            <person name="Shea T."/>
            <person name="Shenoy N."/>
            <person name="Sisk P."/>
            <person name="Stolte C."/>
            <person name="Sykes S."/>
            <person name="Wortman J."/>
            <person name="Nusbaum C."/>
            <person name="Birren B."/>
        </authorList>
    </citation>
    <scope>NUCLEOTIDE SEQUENCE [LARGE SCALE GENOMIC DNA]</scope>
    <source>
        <strain evidence="2">HDV247</strain>
    </source>
</reference>